<keyword evidence="3" id="KW-1185">Reference proteome</keyword>
<evidence type="ECO:0000313" key="2">
    <source>
        <dbReference type="EMBL" id="UQS23064.1"/>
    </source>
</evidence>
<proteinExistence type="predicted"/>
<dbReference type="GO" id="GO:0008233">
    <property type="term" value="F:peptidase activity"/>
    <property type="evidence" value="ECO:0007669"/>
    <property type="project" value="UniProtKB-KW"/>
</dbReference>
<reference evidence="2" key="1">
    <citation type="submission" date="2022-01" db="EMBL/GenBank/DDBJ databases">
        <title>PSI-footprinting approach for the identification of protein synthesis inhibitor producers.</title>
        <authorList>
            <person name="Handel F."/>
            <person name="Kulik A."/>
            <person name="Wex K.W."/>
            <person name="Berscheid A."/>
            <person name="Saur J.S."/>
            <person name="Winkler A."/>
            <person name="Wibberg D."/>
            <person name="Kalinowski J."/>
            <person name="Broetz-Oesterhelt H."/>
            <person name="Mast Y."/>
        </authorList>
    </citation>
    <scope>NUCLEOTIDE SEQUENCE</scope>
    <source>
        <strain evidence="2">KNN 49.3e</strain>
    </source>
</reference>
<evidence type="ECO:0000259" key="1">
    <source>
        <dbReference type="Pfam" id="PF02617"/>
    </source>
</evidence>
<keyword evidence="2" id="KW-0645">Protease</keyword>
<dbReference type="RefSeq" id="WP_094008983.1">
    <property type="nucleotide sequence ID" value="NZ_CP091196.1"/>
</dbReference>
<dbReference type="SUPFAM" id="SSF54736">
    <property type="entry name" value="ClpS-like"/>
    <property type="match status" value="1"/>
</dbReference>
<protein>
    <submittedName>
        <fullName evidence="2">ATP-dependent Clp protease adaptor ClpS</fullName>
    </submittedName>
</protein>
<dbReference type="Proteomes" id="UP000830158">
    <property type="component" value="Chromosome"/>
</dbReference>
<dbReference type="Gene3D" id="3.30.1390.10">
    <property type="match status" value="1"/>
</dbReference>
<dbReference type="GO" id="GO:0006508">
    <property type="term" value="P:proteolysis"/>
    <property type="evidence" value="ECO:0007669"/>
    <property type="project" value="UniProtKB-KW"/>
</dbReference>
<dbReference type="Pfam" id="PF02617">
    <property type="entry name" value="ClpS"/>
    <property type="match status" value="1"/>
</dbReference>
<sequence length="82" mass="9032">MAVKREREWAVVVHNDHVNSYQSVVYALHGTLGMPVERGMEFAGVVHHQGIAELTRFASRDQAEALVAELQVLGLHATLQGV</sequence>
<dbReference type="InterPro" id="IPR014719">
    <property type="entry name" value="Ribosomal_bL12_C/ClpS-like"/>
</dbReference>
<dbReference type="InterPro" id="IPR003769">
    <property type="entry name" value="ClpS_core"/>
</dbReference>
<accession>A0ABY4NSK6</accession>
<keyword evidence="2" id="KW-0378">Hydrolase</keyword>
<gene>
    <name evidence="2" type="ORF">L1857_09670</name>
</gene>
<organism evidence="2 3">
    <name type="scientific">Amycolatopsis thermalba</name>
    <dbReference type="NCBI Taxonomy" id="944492"/>
    <lineage>
        <taxon>Bacteria</taxon>
        <taxon>Bacillati</taxon>
        <taxon>Actinomycetota</taxon>
        <taxon>Actinomycetes</taxon>
        <taxon>Pseudonocardiales</taxon>
        <taxon>Pseudonocardiaceae</taxon>
        <taxon>Amycolatopsis</taxon>
    </lineage>
</organism>
<name>A0ABY4NSK6_9PSEU</name>
<evidence type="ECO:0000313" key="3">
    <source>
        <dbReference type="Proteomes" id="UP000830158"/>
    </source>
</evidence>
<dbReference type="EMBL" id="CP091196">
    <property type="protein sequence ID" value="UQS23064.1"/>
    <property type="molecule type" value="Genomic_DNA"/>
</dbReference>
<feature type="domain" description="Adaptor protein ClpS core" evidence="1">
    <location>
        <begin position="4"/>
        <end position="72"/>
    </location>
</feature>